<dbReference type="SUPFAM" id="SSF53383">
    <property type="entry name" value="PLP-dependent transferases"/>
    <property type="match status" value="1"/>
</dbReference>
<reference evidence="5 6" key="1">
    <citation type="submission" date="2020-08" db="EMBL/GenBank/DDBJ databases">
        <title>Sequencing the genomes of 1000 actinobacteria strains.</title>
        <authorList>
            <person name="Klenk H.-P."/>
        </authorList>
    </citation>
    <scope>NUCLEOTIDE SEQUENCE [LARGE SCALE GENOMIC DNA]</scope>
    <source>
        <strain evidence="5 6">DSM 43851</strain>
    </source>
</reference>
<keyword evidence="3 4" id="KW-0663">Pyridoxal phosphate</keyword>
<dbReference type="InterPro" id="IPR015421">
    <property type="entry name" value="PyrdxlP-dep_Trfase_major"/>
</dbReference>
<dbReference type="AlphaFoldDB" id="A0A7W9KPD6"/>
<dbReference type="RefSeq" id="WP_184867951.1">
    <property type="nucleotide sequence ID" value="NZ_BAAAWY010000101.1"/>
</dbReference>
<dbReference type="CDD" id="cd00616">
    <property type="entry name" value="AHBA_syn"/>
    <property type="match status" value="1"/>
</dbReference>
<dbReference type="PANTHER" id="PTHR30244:SF34">
    <property type="entry name" value="DTDP-4-AMINO-4,6-DIDEOXYGALACTOSE TRANSAMINASE"/>
    <property type="match status" value="1"/>
</dbReference>
<evidence type="ECO:0000313" key="5">
    <source>
        <dbReference type="EMBL" id="MBB5896267.1"/>
    </source>
</evidence>
<comment type="caution">
    <text evidence="5">The sequence shown here is derived from an EMBL/GenBank/DDBJ whole genome shotgun (WGS) entry which is preliminary data.</text>
</comment>
<name>A0A7W9KPD6_9PSEU</name>
<gene>
    <name evidence="5" type="ORF">BJ998_007463</name>
</gene>
<organism evidence="5 6">
    <name type="scientific">Kutzneria kofuensis</name>
    <dbReference type="NCBI Taxonomy" id="103725"/>
    <lineage>
        <taxon>Bacteria</taxon>
        <taxon>Bacillati</taxon>
        <taxon>Actinomycetota</taxon>
        <taxon>Actinomycetes</taxon>
        <taxon>Pseudonocardiales</taxon>
        <taxon>Pseudonocardiaceae</taxon>
        <taxon>Kutzneria</taxon>
    </lineage>
</organism>
<evidence type="ECO:0000256" key="3">
    <source>
        <dbReference type="PIRSR" id="PIRSR000390-2"/>
    </source>
</evidence>
<evidence type="ECO:0000256" key="4">
    <source>
        <dbReference type="RuleBase" id="RU004508"/>
    </source>
</evidence>
<dbReference type="Gene3D" id="3.90.1150.10">
    <property type="entry name" value="Aspartate Aminotransferase, domain 1"/>
    <property type="match status" value="1"/>
</dbReference>
<evidence type="ECO:0000256" key="1">
    <source>
        <dbReference type="ARBA" id="ARBA00001933"/>
    </source>
</evidence>
<dbReference type="PIRSF" id="PIRSF000390">
    <property type="entry name" value="PLP_StrS"/>
    <property type="match status" value="1"/>
</dbReference>
<keyword evidence="6" id="KW-1185">Reference proteome</keyword>
<comment type="cofactor">
    <cofactor evidence="1">
        <name>pyridoxal 5'-phosphate</name>
        <dbReference type="ChEBI" id="CHEBI:597326"/>
    </cofactor>
</comment>
<dbReference type="GO" id="GO:0000271">
    <property type="term" value="P:polysaccharide biosynthetic process"/>
    <property type="evidence" value="ECO:0007669"/>
    <property type="project" value="TreeGrafter"/>
</dbReference>
<evidence type="ECO:0000313" key="6">
    <source>
        <dbReference type="Proteomes" id="UP000585638"/>
    </source>
</evidence>
<proteinExistence type="inferred from homology"/>
<comment type="similarity">
    <text evidence="4">Belongs to the DegT/DnrJ/EryC1 family.</text>
</comment>
<dbReference type="GO" id="GO:0008483">
    <property type="term" value="F:transaminase activity"/>
    <property type="evidence" value="ECO:0007669"/>
    <property type="project" value="TreeGrafter"/>
</dbReference>
<dbReference type="Pfam" id="PF01041">
    <property type="entry name" value="DegT_DnrJ_EryC1"/>
    <property type="match status" value="1"/>
</dbReference>
<protein>
    <submittedName>
        <fullName evidence="5">dTDP-4-amino-4,6-dideoxygalactose transaminase</fullName>
    </submittedName>
</protein>
<dbReference type="InterPro" id="IPR000653">
    <property type="entry name" value="DegT/StrS_aminotransferase"/>
</dbReference>
<dbReference type="GO" id="GO:0030170">
    <property type="term" value="F:pyridoxal phosphate binding"/>
    <property type="evidence" value="ECO:0007669"/>
    <property type="project" value="TreeGrafter"/>
</dbReference>
<feature type="active site" description="Proton acceptor" evidence="2">
    <location>
        <position position="188"/>
    </location>
</feature>
<dbReference type="EMBL" id="JACHIR010000001">
    <property type="protein sequence ID" value="MBB5896267.1"/>
    <property type="molecule type" value="Genomic_DNA"/>
</dbReference>
<evidence type="ECO:0000256" key="2">
    <source>
        <dbReference type="PIRSR" id="PIRSR000390-1"/>
    </source>
</evidence>
<dbReference type="Gene3D" id="3.40.640.10">
    <property type="entry name" value="Type I PLP-dependent aspartate aminotransferase-like (Major domain)"/>
    <property type="match status" value="1"/>
</dbReference>
<accession>A0A7W9KPD6</accession>
<sequence length="401" mass="43135">MNGPDHWKVLFADNTIGEPEIKAVTEVLRSRWLSAGAVTRQFEQEFAATLGVCDAVAVSSGTAALHLAVLALDPLSGDEIILPALTFVASAAVAALHGMTPVFADVRSERDLTVDPADVARLITRRTRAIVAMHYGGHPADVLALRDLARRHGLVLIEDAAHAPAVRVGQRMLGSYGDIGCFSFFATKNATTGEGGMVVAEDPAVLDRVRLMRAHHLSSTTWQRAQSGGIGYEVAGIGLNYRPTEIAAALGRVQLERLAEDRTRRRALVAAYREALADIPGLVVPFAERAGDSAHHLMAVLLPPGADRERTRAALAEGGIQTSVHYQPTNQFSFYRGRFPGAARTLPVTERVALRLLSLPLHARMSTSDAELVATLLGEHLRREATVTEETWPCSTRSGNA</sequence>
<dbReference type="InterPro" id="IPR015424">
    <property type="entry name" value="PyrdxlP-dep_Trfase"/>
</dbReference>
<dbReference type="Proteomes" id="UP000585638">
    <property type="component" value="Unassembled WGS sequence"/>
</dbReference>
<dbReference type="PANTHER" id="PTHR30244">
    <property type="entry name" value="TRANSAMINASE"/>
    <property type="match status" value="1"/>
</dbReference>
<feature type="modified residue" description="N6-(pyridoxal phosphate)lysine" evidence="3">
    <location>
        <position position="188"/>
    </location>
</feature>
<dbReference type="InterPro" id="IPR015422">
    <property type="entry name" value="PyrdxlP-dep_Trfase_small"/>
</dbReference>